<evidence type="ECO:0000256" key="14">
    <source>
        <dbReference type="SAM" id="MobiDB-lite"/>
    </source>
</evidence>
<evidence type="ECO:0000256" key="12">
    <source>
        <dbReference type="ARBA" id="ARBA00023180"/>
    </source>
</evidence>
<feature type="compositionally biased region" description="Low complexity" evidence="14">
    <location>
        <begin position="333"/>
        <end position="342"/>
    </location>
</feature>
<keyword evidence="9" id="KW-0560">Oxidoreductase</keyword>
<keyword evidence="20" id="KW-1185">Reference proteome</keyword>
<comment type="catalytic activity">
    <reaction evidence="1">
        <text>4 hydroquinone + O2 = 4 benzosemiquinone + 2 H2O</text>
        <dbReference type="Rhea" id="RHEA:11276"/>
        <dbReference type="ChEBI" id="CHEBI:15377"/>
        <dbReference type="ChEBI" id="CHEBI:15379"/>
        <dbReference type="ChEBI" id="CHEBI:17594"/>
        <dbReference type="ChEBI" id="CHEBI:17977"/>
        <dbReference type="EC" id="1.10.3.2"/>
    </reaction>
</comment>
<dbReference type="InterPro" id="IPR011706">
    <property type="entry name" value="Cu-oxidase_C"/>
</dbReference>
<dbReference type="FunFam" id="2.60.40.420:FF:000045">
    <property type="entry name" value="Laccase 2"/>
    <property type="match status" value="1"/>
</dbReference>
<dbReference type="OrthoDB" id="2121828at2759"/>
<dbReference type="PANTHER" id="PTHR11709">
    <property type="entry name" value="MULTI-COPPER OXIDASE"/>
    <property type="match status" value="1"/>
</dbReference>
<keyword evidence="6" id="KW-0964">Secreted</keyword>
<dbReference type="SMR" id="A0A5C3LMV4"/>
<evidence type="ECO:0000313" key="20">
    <source>
        <dbReference type="Proteomes" id="UP000308652"/>
    </source>
</evidence>
<dbReference type="Pfam" id="PF00394">
    <property type="entry name" value="Cu-oxidase"/>
    <property type="match status" value="1"/>
</dbReference>
<dbReference type="GO" id="GO:0005507">
    <property type="term" value="F:copper ion binding"/>
    <property type="evidence" value="ECO:0007669"/>
    <property type="project" value="InterPro"/>
</dbReference>
<keyword evidence="7" id="KW-0479">Metal-binding</keyword>
<feature type="signal peptide" evidence="15">
    <location>
        <begin position="1"/>
        <end position="20"/>
    </location>
</feature>
<feature type="compositionally biased region" description="Polar residues" evidence="14">
    <location>
        <begin position="311"/>
        <end position="323"/>
    </location>
</feature>
<evidence type="ECO:0000259" key="18">
    <source>
        <dbReference type="Pfam" id="PF07732"/>
    </source>
</evidence>
<dbReference type="InterPro" id="IPR001117">
    <property type="entry name" value="Cu-oxidase_2nd"/>
</dbReference>
<evidence type="ECO:0000256" key="1">
    <source>
        <dbReference type="ARBA" id="ARBA00000349"/>
    </source>
</evidence>
<comment type="subcellular location">
    <subcellularLocation>
        <location evidence="3">Secreted</location>
    </subcellularLocation>
</comment>
<dbReference type="AlphaFoldDB" id="A0A5C3LMV4"/>
<dbReference type="PROSITE" id="PS00080">
    <property type="entry name" value="MULTICOPPER_OXIDASE2"/>
    <property type="match status" value="1"/>
</dbReference>
<evidence type="ECO:0000256" key="11">
    <source>
        <dbReference type="ARBA" id="ARBA00023157"/>
    </source>
</evidence>
<sequence length="531" mass="57483">MLQIPSLLFFIASSIQLSYASVGPSSSLVVSNKVISPDGYTRSSVLVNGVYPAPLIKATKGDKFRLNVINSLTDNTMLRTTSIHWHGIAQHGSNWADGVAGVSQCPIAPNHSFLYQFSAPDQAGTFWYHSHFGTQYCDGLRGPLVIYDPRDPHKNLYDVDDESTIITLGEWYHTQTPSIVGIAQADSTLINGKGRYPGGPKVDLAIVNVERGKRYRIRLLSISCDPNYFFSIDGHNLTIIETDGQNTVPNVVNSIQIFAGQRYSFVLNANQPVNNYWIRALPNSGYRNLTAGYSGGVNSAILRYKGAPNRDPTTNSTQNNPLNEVNLHPLTNPAAPGAPTPSGADKSINIALSVDLVAGRFLVNGTSFIPPTVPVLLQILSGKYSAQELLPQGSVIPLPKNKVIELSIPAGVIGGPHPFHLHGHAFSVIRSAGSDKLNYINPVRRDVVSIGDTLGDNVTIRFTTDNPGPWILHCHIDFHLDLGMAIVFAEDTTDTKSLINPPSSWDQLCPIYNALSPAQTSIHTVAPAPTA</sequence>
<evidence type="ECO:0000256" key="15">
    <source>
        <dbReference type="SAM" id="SignalP"/>
    </source>
</evidence>
<dbReference type="InterPro" id="IPR033138">
    <property type="entry name" value="Cu_oxidase_CS"/>
</dbReference>
<keyword evidence="8" id="KW-0677">Repeat</keyword>
<dbReference type="InterPro" id="IPR008972">
    <property type="entry name" value="Cupredoxin"/>
</dbReference>
<keyword evidence="15" id="KW-0732">Signal</keyword>
<dbReference type="EC" id="1.10.3.2" evidence="5"/>
<evidence type="ECO:0000259" key="16">
    <source>
        <dbReference type="Pfam" id="PF00394"/>
    </source>
</evidence>
<dbReference type="GO" id="GO:0052716">
    <property type="term" value="F:hydroquinone:oxygen oxidoreductase activity"/>
    <property type="evidence" value="ECO:0007669"/>
    <property type="project" value="UniProtKB-EC"/>
</dbReference>
<accession>A0A5C3LMV4</accession>
<dbReference type="EMBL" id="ML213636">
    <property type="protein sequence ID" value="TFK34125.1"/>
    <property type="molecule type" value="Genomic_DNA"/>
</dbReference>
<keyword evidence="13" id="KW-0439">Lignin degradation</keyword>
<dbReference type="Gene3D" id="2.60.40.420">
    <property type="entry name" value="Cupredoxins - blue copper proteins"/>
    <property type="match status" value="3"/>
</dbReference>
<evidence type="ECO:0000256" key="3">
    <source>
        <dbReference type="ARBA" id="ARBA00004613"/>
    </source>
</evidence>
<dbReference type="CDD" id="cd13903">
    <property type="entry name" value="CuRO_3_Tv-LCC_like"/>
    <property type="match status" value="1"/>
</dbReference>
<organism evidence="19 20">
    <name type="scientific">Crucibulum laeve</name>
    <dbReference type="NCBI Taxonomy" id="68775"/>
    <lineage>
        <taxon>Eukaryota</taxon>
        <taxon>Fungi</taxon>
        <taxon>Dikarya</taxon>
        <taxon>Basidiomycota</taxon>
        <taxon>Agaricomycotina</taxon>
        <taxon>Agaricomycetes</taxon>
        <taxon>Agaricomycetidae</taxon>
        <taxon>Agaricales</taxon>
        <taxon>Agaricineae</taxon>
        <taxon>Nidulariaceae</taxon>
        <taxon>Crucibulum</taxon>
    </lineage>
</organism>
<dbReference type="Pfam" id="PF07731">
    <property type="entry name" value="Cu-oxidase_2"/>
    <property type="match status" value="1"/>
</dbReference>
<evidence type="ECO:0000256" key="13">
    <source>
        <dbReference type="ARBA" id="ARBA00023185"/>
    </source>
</evidence>
<gene>
    <name evidence="19" type="ORF">BDQ12DRAFT_378411</name>
</gene>
<comment type="similarity">
    <text evidence="4">Belongs to the multicopper oxidase family.</text>
</comment>
<dbReference type="SUPFAM" id="SSF49503">
    <property type="entry name" value="Cupredoxins"/>
    <property type="match status" value="3"/>
</dbReference>
<feature type="domain" description="Plastocyanin-like" evidence="16">
    <location>
        <begin position="162"/>
        <end position="307"/>
    </location>
</feature>
<keyword evidence="12" id="KW-0325">Glycoprotein</keyword>
<dbReference type="GO" id="GO:0005576">
    <property type="term" value="C:extracellular region"/>
    <property type="evidence" value="ECO:0007669"/>
    <property type="project" value="UniProtKB-SubCell"/>
</dbReference>
<evidence type="ECO:0000256" key="9">
    <source>
        <dbReference type="ARBA" id="ARBA00023002"/>
    </source>
</evidence>
<evidence type="ECO:0000256" key="7">
    <source>
        <dbReference type="ARBA" id="ARBA00022723"/>
    </source>
</evidence>
<keyword evidence="11" id="KW-1015">Disulfide bond</keyword>
<dbReference type="FunFam" id="2.60.40.420:FF:000112">
    <property type="entry name" value="Laccase B"/>
    <property type="match status" value="1"/>
</dbReference>
<feature type="chain" id="PRO_5022991421" description="laccase" evidence="15">
    <location>
        <begin position="21"/>
        <end position="531"/>
    </location>
</feature>
<evidence type="ECO:0000256" key="6">
    <source>
        <dbReference type="ARBA" id="ARBA00022525"/>
    </source>
</evidence>
<evidence type="ECO:0000256" key="5">
    <source>
        <dbReference type="ARBA" id="ARBA00012297"/>
    </source>
</evidence>
<dbReference type="InterPro" id="IPR011707">
    <property type="entry name" value="Cu-oxidase-like_N"/>
</dbReference>
<dbReference type="InterPro" id="IPR045087">
    <property type="entry name" value="Cu-oxidase_fam"/>
</dbReference>
<feature type="domain" description="Plastocyanin-like" evidence="18">
    <location>
        <begin position="30"/>
        <end position="150"/>
    </location>
</feature>
<dbReference type="STRING" id="68775.A0A5C3LMV4"/>
<evidence type="ECO:0000313" key="19">
    <source>
        <dbReference type="EMBL" id="TFK34125.1"/>
    </source>
</evidence>
<evidence type="ECO:0000256" key="2">
    <source>
        <dbReference type="ARBA" id="ARBA00001935"/>
    </source>
</evidence>
<dbReference type="Proteomes" id="UP000308652">
    <property type="component" value="Unassembled WGS sequence"/>
</dbReference>
<dbReference type="CDD" id="cd13856">
    <property type="entry name" value="CuRO_1_Tv-LCC_like"/>
    <property type="match status" value="1"/>
</dbReference>
<reference evidence="19 20" key="1">
    <citation type="journal article" date="2019" name="Nat. Ecol. Evol.">
        <title>Megaphylogeny resolves global patterns of mushroom evolution.</title>
        <authorList>
            <person name="Varga T."/>
            <person name="Krizsan K."/>
            <person name="Foldi C."/>
            <person name="Dima B."/>
            <person name="Sanchez-Garcia M."/>
            <person name="Sanchez-Ramirez S."/>
            <person name="Szollosi G.J."/>
            <person name="Szarkandi J.G."/>
            <person name="Papp V."/>
            <person name="Albert L."/>
            <person name="Andreopoulos W."/>
            <person name="Angelini C."/>
            <person name="Antonin V."/>
            <person name="Barry K.W."/>
            <person name="Bougher N.L."/>
            <person name="Buchanan P."/>
            <person name="Buyck B."/>
            <person name="Bense V."/>
            <person name="Catcheside P."/>
            <person name="Chovatia M."/>
            <person name="Cooper J."/>
            <person name="Damon W."/>
            <person name="Desjardin D."/>
            <person name="Finy P."/>
            <person name="Geml J."/>
            <person name="Haridas S."/>
            <person name="Hughes K."/>
            <person name="Justo A."/>
            <person name="Karasinski D."/>
            <person name="Kautmanova I."/>
            <person name="Kiss B."/>
            <person name="Kocsube S."/>
            <person name="Kotiranta H."/>
            <person name="LaButti K.M."/>
            <person name="Lechner B.E."/>
            <person name="Liimatainen K."/>
            <person name="Lipzen A."/>
            <person name="Lukacs Z."/>
            <person name="Mihaltcheva S."/>
            <person name="Morgado L.N."/>
            <person name="Niskanen T."/>
            <person name="Noordeloos M.E."/>
            <person name="Ohm R.A."/>
            <person name="Ortiz-Santana B."/>
            <person name="Ovrebo C."/>
            <person name="Racz N."/>
            <person name="Riley R."/>
            <person name="Savchenko A."/>
            <person name="Shiryaev A."/>
            <person name="Soop K."/>
            <person name="Spirin V."/>
            <person name="Szebenyi C."/>
            <person name="Tomsovsky M."/>
            <person name="Tulloss R.E."/>
            <person name="Uehling J."/>
            <person name="Grigoriev I.V."/>
            <person name="Vagvolgyi C."/>
            <person name="Papp T."/>
            <person name="Martin F.M."/>
            <person name="Miettinen O."/>
            <person name="Hibbett D.S."/>
            <person name="Nagy L.G."/>
        </authorList>
    </citation>
    <scope>NUCLEOTIDE SEQUENCE [LARGE SCALE GENOMIC DNA]</scope>
    <source>
        <strain evidence="19 20">CBS 166.37</strain>
    </source>
</reference>
<proteinExistence type="inferred from homology"/>
<feature type="domain" description="Plastocyanin-like" evidence="17">
    <location>
        <begin position="369"/>
        <end position="492"/>
    </location>
</feature>
<keyword evidence="10" id="KW-0186">Copper</keyword>
<dbReference type="Pfam" id="PF07732">
    <property type="entry name" value="Cu-oxidase_3"/>
    <property type="match status" value="1"/>
</dbReference>
<dbReference type="PROSITE" id="PS00079">
    <property type="entry name" value="MULTICOPPER_OXIDASE1"/>
    <property type="match status" value="1"/>
</dbReference>
<evidence type="ECO:0000259" key="17">
    <source>
        <dbReference type="Pfam" id="PF07731"/>
    </source>
</evidence>
<dbReference type="GO" id="GO:0046274">
    <property type="term" value="P:lignin catabolic process"/>
    <property type="evidence" value="ECO:0007669"/>
    <property type="project" value="UniProtKB-KW"/>
</dbReference>
<comment type="cofactor">
    <cofactor evidence="2">
        <name>Cu cation</name>
        <dbReference type="ChEBI" id="CHEBI:23378"/>
    </cofactor>
</comment>
<evidence type="ECO:0000256" key="10">
    <source>
        <dbReference type="ARBA" id="ARBA00023008"/>
    </source>
</evidence>
<dbReference type="InterPro" id="IPR002355">
    <property type="entry name" value="Cu_oxidase_Cu_BS"/>
</dbReference>
<feature type="region of interest" description="Disordered" evidence="14">
    <location>
        <begin position="305"/>
        <end position="342"/>
    </location>
</feature>
<name>A0A5C3LMV4_9AGAR</name>
<evidence type="ECO:0000256" key="4">
    <source>
        <dbReference type="ARBA" id="ARBA00010609"/>
    </source>
</evidence>
<dbReference type="PANTHER" id="PTHR11709:SF511">
    <property type="entry name" value="LACCASE"/>
    <property type="match status" value="1"/>
</dbReference>
<protein>
    <recommendedName>
        <fullName evidence="5">laccase</fullName>
        <ecNumber evidence="5">1.10.3.2</ecNumber>
    </recommendedName>
</protein>
<evidence type="ECO:0000256" key="8">
    <source>
        <dbReference type="ARBA" id="ARBA00022737"/>
    </source>
</evidence>